<dbReference type="EMBL" id="PYSW02000003">
    <property type="protein sequence ID" value="KAG2393193.1"/>
    <property type="molecule type" value="Genomic_DNA"/>
</dbReference>
<sequence length="253" mass="28328">MKNHLPSSSTSHSSGKSTSTTTSSNKQQPSTNNGAALSQLFKQYGYYSTCNSNAVRVLLQKHGAISDHQMAQLLGMMAMFKTGLNTPSLDLLEQLDHGITKMKSMTEGSKGEDVAVTCSSLEDMPAPTTWNLSCFSEVLKEKKLKLKWKDIIRRLDYDKLKIQNVKSLELIVKVHKDVVGVKMPISYLLNEKWNNQEAQLQLVRLALEGRTSKQTPLNDLIDYNVKNVDNLSEFISDHLVQKLKEINSATVQQ</sequence>
<dbReference type="PANTHER" id="PTHR13162">
    <property type="entry name" value="CCR4-NOT TRANSCRIPTION COMPLEX"/>
    <property type="match status" value="1"/>
</dbReference>
<dbReference type="Proteomes" id="UP000816034">
    <property type="component" value="Unassembled WGS sequence"/>
</dbReference>
<proteinExistence type="predicted"/>
<evidence type="ECO:0000256" key="1">
    <source>
        <dbReference type="SAM" id="MobiDB-lite"/>
    </source>
</evidence>
<dbReference type="RefSeq" id="XP_044555087.1">
    <property type="nucleotide sequence ID" value="XM_044699994.1"/>
</dbReference>
<protein>
    <submittedName>
        <fullName evidence="2">Uncharacterized protein</fullName>
    </submittedName>
</protein>
<feature type="region of interest" description="Disordered" evidence="1">
    <location>
        <begin position="1"/>
        <end position="33"/>
    </location>
</feature>
<evidence type="ECO:0000313" key="3">
    <source>
        <dbReference type="Proteomes" id="UP000816034"/>
    </source>
</evidence>
<dbReference type="GO" id="GO:0030015">
    <property type="term" value="C:CCR4-NOT core complex"/>
    <property type="evidence" value="ECO:0007669"/>
    <property type="project" value="InterPro"/>
</dbReference>
<evidence type="ECO:0000313" key="2">
    <source>
        <dbReference type="EMBL" id="KAG2393193.1"/>
    </source>
</evidence>
<dbReference type="GO" id="GO:0017148">
    <property type="term" value="P:negative regulation of translation"/>
    <property type="evidence" value="ECO:0007669"/>
    <property type="project" value="InterPro"/>
</dbReference>
<dbReference type="GO" id="GO:0000932">
    <property type="term" value="C:P-body"/>
    <property type="evidence" value="ECO:0007669"/>
    <property type="project" value="TreeGrafter"/>
</dbReference>
<dbReference type="PANTHER" id="PTHR13162:SF8">
    <property type="entry name" value="CCR4-NOT TRANSCRIPTION COMPLEX SUBUNIT 1"/>
    <property type="match status" value="1"/>
</dbReference>
<dbReference type="InterPro" id="IPR040398">
    <property type="entry name" value="Not1"/>
</dbReference>
<dbReference type="GeneID" id="68102224"/>
<dbReference type="AlphaFoldDB" id="A0AA88H265"/>
<gene>
    <name evidence="2" type="ORF">C9374_009770</name>
</gene>
<keyword evidence="3" id="KW-1185">Reference proteome</keyword>
<feature type="compositionally biased region" description="Low complexity" evidence="1">
    <location>
        <begin position="7"/>
        <end position="24"/>
    </location>
</feature>
<accession>A0AA88H265</accession>
<dbReference type="GO" id="GO:0060090">
    <property type="term" value="F:molecular adaptor activity"/>
    <property type="evidence" value="ECO:0007669"/>
    <property type="project" value="TreeGrafter"/>
</dbReference>
<comment type="caution">
    <text evidence="2">The sequence shown here is derived from an EMBL/GenBank/DDBJ whole genome shotgun (WGS) entry which is preliminary data.</text>
</comment>
<reference evidence="2 3" key="1">
    <citation type="journal article" date="2018" name="BMC Genomics">
        <title>The genome of Naegleria lovaniensis, the basis for a comparative approach to unravel pathogenicity factors of the human pathogenic amoeba N. fowleri.</title>
        <authorList>
            <person name="Liechti N."/>
            <person name="Schurch N."/>
            <person name="Bruggmann R."/>
            <person name="Wittwer M."/>
        </authorList>
    </citation>
    <scope>NUCLEOTIDE SEQUENCE [LARGE SCALE GENOMIC DNA]</scope>
    <source>
        <strain evidence="2 3">ATCC 30569</strain>
    </source>
</reference>
<name>A0AA88H265_NAELO</name>
<dbReference type="GO" id="GO:0000288">
    <property type="term" value="P:nuclear-transcribed mRNA catabolic process, deadenylation-dependent decay"/>
    <property type="evidence" value="ECO:0007669"/>
    <property type="project" value="TreeGrafter"/>
</dbReference>
<organism evidence="2 3">
    <name type="scientific">Naegleria lovaniensis</name>
    <name type="common">Amoeba</name>
    <dbReference type="NCBI Taxonomy" id="51637"/>
    <lineage>
        <taxon>Eukaryota</taxon>
        <taxon>Discoba</taxon>
        <taxon>Heterolobosea</taxon>
        <taxon>Tetramitia</taxon>
        <taxon>Eutetramitia</taxon>
        <taxon>Vahlkampfiidae</taxon>
        <taxon>Naegleria</taxon>
    </lineage>
</organism>